<evidence type="ECO:0000313" key="6">
    <source>
        <dbReference type="EMBL" id="CAB4122247.1"/>
    </source>
</evidence>
<sequence>MSEKITCQICGASVHAVQLHLKEDHADWTLERYQTEFPDAPLMSELAKSRLADLRAKKEEGAIVEMAGASAATVTTFIPKDGVTRRSMHELFALGKVKAAMNSRGEPIPVSFLSTSEEHSDMIPEIDDGYIFDIEILKNVLLGLELNIPIYAWGHAGTGKSTLFEQVAGRTNRPIIRVQHTVNTEESHIVGQWTVKEGHTVFELGPLALAMKYGWTYMADEYDFGIPSVLSVYQPVLEGKSLVIKEADHANRVIKPHPNFRFVATGNTNGSGDETGLYQGTNIQNEANYDRFGIVVEVKYMPAKVETQILINQAGIMKEDAEKLIEFGTSIREAYGANRISKPVSPRALINAAKIGMRRGSWRTGLSLAFINKMTRADREVVDGMAQRIFGKV</sequence>
<dbReference type="InterPro" id="IPR011704">
    <property type="entry name" value="ATPase_dyneun-rel_AAA"/>
</dbReference>
<dbReference type="Pfam" id="PF08406">
    <property type="entry name" value="CbbQ_C"/>
    <property type="match status" value="1"/>
</dbReference>
<feature type="domain" description="ATPase dynein-related AAA" evidence="4">
    <location>
        <begin position="154"/>
        <end position="272"/>
    </location>
</feature>
<name>A0A6J5KN44_9CAUD</name>
<dbReference type="EMBL" id="LR796176">
    <property type="protein sequence ID" value="CAB4123945.1"/>
    <property type="molecule type" value="Genomic_DNA"/>
</dbReference>
<dbReference type="GO" id="GO:0030687">
    <property type="term" value="C:preribosome, large subunit precursor"/>
    <property type="evidence" value="ECO:0007669"/>
    <property type="project" value="TreeGrafter"/>
</dbReference>
<protein>
    <submittedName>
        <fullName evidence="6">COG0714 MoxR-like ATPases</fullName>
    </submittedName>
</protein>
<keyword evidence="2" id="KW-0547">Nucleotide-binding</keyword>
<evidence type="ECO:0000313" key="7">
    <source>
        <dbReference type="EMBL" id="CAB4123945.1"/>
    </source>
</evidence>
<comment type="similarity">
    <text evidence="1">Belongs to the CbbQ/NirQ/NorQ/GpvN family.</text>
</comment>
<dbReference type="PANTHER" id="PTHR48103">
    <property type="entry name" value="MIDASIN-RELATED"/>
    <property type="match status" value="1"/>
</dbReference>
<feature type="domain" description="CbbQ/NirQ/NorQ C-terminal" evidence="5">
    <location>
        <begin position="306"/>
        <end position="386"/>
    </location>
</feature>
<dbReference type="InterPro" id="IPR027417">
    <property type="entry name" value="P-loop_NTPase"/>
</dbReference>
<dbReference type="Gene3D" id="3.40.50.300">
    <property type="entry name" value="P-loop containing nucleotide triphosphate hydrolases"/>
    <property type="match status" value="1"/>
</dbReference>
<dbReference type="EMBL" id="LR798268">
    <property type="protein sequence ID" value="CAB5219484.1"/>
    <property type="molecule type" value="Genomic_DNA"/>
</dbReference>
<accession>A0A6J5KN44</accession>
<dbReference type="InterPro" id="IPR013615">
    <property type="entry name" value="CbbQ_C"/>
</dbReference>
<reference evidence="6" key="1">
    <citation type="submission" date="2020-04" db="EMBL/GenBank/DDBJ databases">
        <authorList>
            <person name="Chiriac C."/>
            <person name="Salcher M."/>
            <person name="Ghai R."/>
            <person name="Kavagutti S V."/>
        </authorList>
    </citation>
    <scope>NUCLEOTIDE SEQUENCE</scope>
</reference>
<organism evidence="6">
    <name type="scientific">uncultured Caudovirales phage</name>
    <dbReference type="NCBI Taxonomy" id="2100421"/>
    <lineage>
        <taxon>Viruses</taxon>
        <taxon>Duplodnaviria</taxon>
        <taxon>Heunggongvirae</taxon>
        <taxon>Uroviricota</taxon>
        <taxon>Caudoviricetes</taxon>
        <taxon>Peduoviridae</taxon>
        <taxon>Maltschvirus</taxon>
        <taxon>Maltschvirus maltsch</taxon>
    </lineage>
</organism>
<keyword evidence="3" id="KW-0067">ATP-binding</keyword>
<evidence type="ECO:0000256" key="2">
    <source>
        <dbReference type="ARBA" id="ARBA00022741"/>
    </source>
</evidence>
<dbReference type="SUPFAM" id="SSF52540">
    <property type="entry name" value="P-loop containing nucleoside triphosphate hydrolases"/>
    <property type="match status" value="1"/>
</dbReference>
<evidence type="ECO:0000256" key="1">
    <source>
        <dbReference type="ARBA" id="ARBA00009417"/>
    </source>
</evidence>
<dbReference type="GO" id="GO:0016887">
    <property type="term" value="F:ATP hydrolysis activity"/>
    <property type="evidence" value="ECO:0007669"/>
    <property type="project" value="InterPro"/>
</dbReference>
<dbReference type="Pfam" id="PF07728">
    <property type="entry name" value="AAA_5"/>
    <property type="match status" value="1"/>
</dbReference>
<evidence type="ECO:0000259" key="5">
    <source>
        <dbReference type="Pfam" id="PF08406"/>
    </source>
</evidence>
<evidence type="ECO:0000313" key="8">
    <source>
        <dbReference type="EMBL" id="CAB5219484.1"/>
    </source>
</evidence>
<dbReference type="GO" id="GO:0005524">
    <property type="term" value="F:ATP binding"/>
    <property type="evidence" value="ECO:0007669"/>
    <property type="project" value="UniProtKB-KW"/>
</dbReference>
<evidence type="ECO:0000256" key="3">
    <source>
        <dbReference type="ARBA" id="ARBA00022840"/>
    </source>
</evidence>
<proteinExistence type="inferred from homology"/>
<gene>
    <name evidence="8" type="ORF">UFOVP220_88</name>
    <name evidence="6" type="ORF">UFOVP26_145</name>
    <name evidence="7" type="ORF">UFOVP44_97</name>
</gene>
<evidence type="ECO:0000259" key="4">
    <source>
        <dbReference type="Pfam" id="PF07728"/>
    </source>
</evidence>
<dbReference type="PANTHER" id="PTHR48103:SF2">
    <property type="entry name" value="MIDASIN"/>
    <property type="match status" value="1"/>
</dbReference>
<dbReference type="EMBL" id="LR796152">
    <property type="protein sequence ID" value="CAB4122247.1"/>
    <property type="molecule type" value="Genomic_DNA"/>
</dbReference>